<gene>
    <name evidence="1" type="ORF">B0I35DRAFT_369382</name>
</gene>
<dbReference type="GO" id="GO:0003824">
    <property type="term" value="F:catalytic activity"/>
    <property type="evidence" value="ECO:0007669"/>
    <property type="project" value="InterPro"/>
</dbReference>
<comment type="caution">
    <text evidence="1">The sequence shown here is derived from an EMBL/GenBank/DDBJ whole genome shotgun (WGS) entry which is preliminary data.</text>
</comment>
<dbReference type="EMBL" id="JAGPNK010000003">
    <property type="protein sequence ID" value="KAH7324296.1"/>
    <property type="molecule type" value="Genomic_DNA"/>
</dbReference>
<dbReference type="SUPFAM" id="SSF53167">
    <property type="entry name" value="Purine and uridine phosphorylases"/>
    <property type="match status" value="1"/>
</dbReference>
<dbReference type="InterPro" id="IPR035994">
    <property type="entry name" value="Nucleoside_phosphorylase_sf"/>
</dbReference>
<evidence type="ECO:0000313" key="2">
    <source>
        <dbReference type="Proteomes" id="UP000813444"/>
    </source>
</evidence>
<protein>
    <recommendedName>
        <fullName evidence="3">Nucleoside phosphorylase domain-containing protein</fullName>
    </recommendedName>
</protein>
<evidence type="ECO:0008006" key="3">
    <source>
        <dbReference type="Google" id="ProtNLM"/>
    </source>
</evidence>
<dbReference type="OrthoDB" id="3503419at2759"/>
<sequence>MLRQRVREYSSHVCTIVAVFLLPTFHFNLKTNQTIITCFAMTLSYISEGTVGSLTKLSASAMLPTVAVTTPHSIPAARIVRPRNEADVNNHTMGASLPRYLEIKVHQAALEKPYKAIVVHGLYARYSPDSIAFDGEKRDKPFNWERPTAREVESTLFIECFPGYDHVEHYAEIIANYLKIREHQGDKLTPSNQVFFIPASCSDTQLALHSTNLGDFPGEGVDTVILGLVWHLPRLTGSAEWSGNGPWQWILKDFGSRRVAFLGFRPAFWGDISGEVIYWLTSRFSIKEFIYLGKLGGLKPDVAPNTWLATGGRSLVMGRMVEWDNVLQPSVERVGKDSVIFGTHITLGSVLHETKTWHADLVEDVDFVDPEIGMMAQAAVRSGVRYGYLHMITDNLGKKYDEDLSNERKESVLMNRERLHRVVQDVMEAHLTR</sequence>
<dbReference type="GO" id="GO:0009116">
    <property type="term" value="P:nucleoside metabolic process"/>
    <property type="evidence" value="ECO:0007669"/>
    <property type="project" value="InterPro"/>
</dbReference>
<dbReference type="AlphaFoldDB" id="A0A8K0T195"/>
<reference evidence="1" key="1">
    <citation type="journal article" date="2021" name="Nat. Commun.">
        <title>Genetic determinants of endophytism in the Arabidopsis root mycobiome.</title>
        <authorList>
            <person name="Mesny F."/>
            <person name="Miyauchi S."/>
            <person name="Thiergart T."/>
            <person name="Pickel B."/>
            <person name="Atanasova L."/>
            <person name="Karlsson M."/>
            <person name="Huettel B."/>
            <person name="Barry K.W."/>
            <person name="Haridas S."/>
            <person name="Chen C."/>
            <person name="Bauer D."/>
            <person name="Andreopoulos W."/>
            <person name="Pangilinan J."/>
            <person name="LaButti K."/>
            <person name="Riley R."/>
            <person name="Lipzen A."/>
            <person name="Clum A."/>
            <person name="Drula E."/>
            <person name="Henrissat B."/>
            <person name="Kohler A."/>
            <person name="Grigoriev I.V."/>
            <person name="Martin F.M."/>
            <person name="Hacquard S."/>
        </authorList>
    </citation>
    <scope>NUCLEOTIDE SEQUENCE</scope>
    <source>
        <strain evidence="1">MPI-CAGE-CH-0235</strain>
    </source>
</reference>
<proteinExistence type="predicted"/>
<evidence type="ECO:0000313" key="1">
    <source>
        <dbReference type="EMBL" id="KAH7324296.1"/>
    </source>
</evidence>
<organism evidence="1 2">
    <name type="scientific">Stachybotrys elegans</name>
    <dbReference type="NCBI Taxonomy" id="80388"/>
    <lineage>
        <taxon>Eukaryota</taxon>
        <taxon>Fungi</taxon>
        <taxon>Dikarya</taxon>
        <taxon>Ascomycota</taxon>
        <taxon>Pezizomycotina</taxon>
        <taxon>Sordariomycetes</taxon>
        <taxon>Hypocreomycetidae</taxon>
        <taxon>Hypocreales</taxon>
        <taxon>Stachybotryaceae</taxon>
        <taxon>Stachybotrys</taxon>
    </lineage>
</organism>
<accession>A0A8K0T195</accession>
<name>A0A8K0T195_9HYPO</name>
<keyword evidence="2" id="KW-1185">Reference proteome</keyword>
<dbReference type="Proteomes" id="UP000813444">
    <property type="component" value="Unassembled WGS sequence"/>
</dbReference>